<reference evidence="1" key="2">
    <citation type="journal article" date="2015" name="Data Brief">
        <title>Shoot transcriptome of the giant reed, Arundo donax.</title>
        <authorList>
            <person name="Barrero R.A."/>
            <person name="Guerrero F.D."/>
            <person name="Moolhuijzen P."/>
            <person name="Goolsby J.A."/>
            <person name="Tidwell J."/>
            <person name="Bellgard S.E."/>
            <person name="Bellgard M.I."/>
        </authorList>
    </citation>
    <scope>NUCLEOTIDE SEQUENCE</scope>
    <source>
        <tissue evidence="1">Shoot tissue taken approximately 20 cm above the soil surface</tissue>
    </source>
</reference>
<dbReference type="EMBL" id="GBRH01169640">
    <property type="protein sequence ID" value="JAE28256.1"/>
    <property type="molecule type" value="Transcribed_RNA"/>
</dbReference>
<sequence length="25" mass="3190">MDLAWMPNSSLLWDIEQEQFRFVFW</sequence>
<name>A0A0A9H084_ARUDO</name>
<dbReference type="AlphaFoldDB" id="A0A0A9H084"/>
<evidence type="ECO:0000313" key="1">
    <source>
        <dbReference type="EMBL" id="JAE28256.1"/>
    </source>
</evidence>
<accession>A0A0A9H084</accession>
<reference evidence="1" key="1">
    <citation type="submission" date="2014-09" db="EMBL/GenBank/DDBJ databases">
        <authorList>
            <person name="Magalhaes I.L.F."/>
            <person name="Oliveira U."/>
            <person name="Santos F.R."/>
            <person name="Vidigal T.H.D.A."/>
            <person name="Brescovit A.D."/>
            <person name="Santos A.J."/>
        </authorList>
    </citation>
    <scope>NUCLEOTIDE SEQUENCE</scope>
    <source>
        <tissue evidence="1">Shoot tissue taken approximately 20 cm above the soil surface</tissue>
    </source>
</reference>
<proteinExistence type="predicted"/>
<protein>
    <submittedName>
        <fullName evidence="1">Uncharacterized protein</fullName>
    </submittedName>
</protein>
<organism evidence="1">
    <name type="scientific">Arundo donax</name>
    <name type="common">Giant reed</name>
    <name type="synonym">Donax arundinaceus</name>
    <dbReference type="NCBI Taxonomy" id="35708"/>
    <lineage>
        <taxon>Eukaryota</taxon>
        <taxon>Viridiplantae</taxon>
        <taxon>Streptophyta</taxon>
        <taxon>Embryophyta</taxon>
        <taxon>Tracheophyta</taxon>
        <taxon>Spermatophyta</taxon>
        <taxon>Magnoliopsida</taxon>
        <taxon>Liliopsida</taxon>
        <taxon>Poales</taxon>
        <taxon>Poaceae</taxon>
        <taxon>PACMAD clade</taxon>
        <taxon>Arundinoideae</taxon>
        <taxon>Arundineae</taxon>
        <taxon>Arundo</taxon>
    </lineage>
</organism>